<dbReference type="Pfam" id="PF01408">
    <property type="entry name" value="GFO_IDH_MocA"/>
    <property type="match status" value="1"/>
</dbReference>
<evidence type="ECO:0000259" key="1">
    <source>
        <dbReference type="Pfam" id="PF01408"/>
    </source>
</evidence>
<dbReference type="SUPFAM" id="SSF51735">
    <property type="entry name" value="NAD(P)-binding Rossmann-fold domains"/>
    <property type="match status" value="1"/>
</dbReference>
<dbReference type="RefSeq" id="WP_394825176.1">
    <property type="nucleotide sequence ID" value="NZ_CP089984.1"/>
</dbReference>
<dbReference type="Gene3D" id="3.40.50.720">
    <property type="entry name" value="NAD(P)-binding Rossmann-like Domain"/>
    <property type="match status" value="1"/>
</dbReference>
<proteinExistence type="predicted"/>
<dbReference type="InterPro" id="IPR051317">
    <property type="entry name" value="Gfo/Idh/MocA_oxidoreduct"/>
</dbReference>
<organism evidence="2 3">
    <name type="scientific">Pendulispora albinea</name>
    <dbReference type="NCBI Taxonomy" id="2741071"/>
    <lineage>
        <taxon>Bacteria</taxon>
        <taxon>Pseudomonadati</taxon>
        <taxon>Myxococcota</taxon>
        <taxon>Myxococcia</taxon>
        <taxon>Myxococcales</taxon>
        <taxon>Sorangiineae</taxon>
        <taxon>Pendulisporaceae</taxon>
        <taxon>Pendulispora</taxon>
    </lineage>
</organism>
<name>A0ABZ2LX91_9BACT</name>
<dbReference type="PANTHER" id="PTHR43708">
    <property type="entry name" value="CONSERVED EXPRESSED OXIDOREDUCTASE (EUROFUNG)"/>
    <property type="match status" value="1"/>
</dbReference>
<dbReference type="InterPro" id="IPR000683">
    <property type="entry name" value="Gfo/Idh/MocA-like_OxRdtase_N"/>
</dbReference>
<accession>A0ABZ2LX91</accession>
<evidence type="ECO:0000313" key="2">
    <source>
        <dbReference type="EMBL" id="WXB15546.1"/>
    </source>
</evidence>
<dbReference type="Proteomes" id="UP001370348">
    <property type="component" value="Chromosome"/>
</dbReference>
<gene>
    <name evidence="2" type="ORF">LZC94_47965</name>
</gene>
<dbReference type="PANTHER" id="PTHR43708:SF8">
    <property type="entry name" value="OXIDOREDUCTASE"/>
    <property type="match status" value="1"/>
</dbReference>
<reference evidence="2 3" key="1">
    <citation type="submission" date="2021-12" db="EMBL/GenBank/DDBJ databases">
        <title>Discovery of the Pendulisporaceae a myxobacterial family with distinct sporulation behavior and unique specialized metabolism.</title>
        <authorList>
            <person name="Garcia R."/>
            <person name="Popoff A."/>
            <person name="Bader C.D."/>
            <person name="Loehr J."/>
            <person name="Walesch S."/>
            <person name="Walt C."/>
            <person name="Boldt J."/>
            <person name="Bunk B."/>
            <person name="Haeckl F.J.F.P.J."/>
            <person name="Gunesch A.P."/>
            <person name="Birkelbach J."/>
            <person name="Nuebel U."/>
            <person name="Pietschmann T."/>
            <person name="Bach T."/>
            <person name="Mueller R."/>
        </authorList>
    </citation>
    <scope>NUCLEOTIDE SEQUENCE [LARGE SCALE GENOMIC DNA]</scope>
    <source>
        <strain evidence="2 3">MSr11954</strain>
    </source>
</reference>
<dbReference type="EMBL" id="CP089984">
    <property type="protein sequence ID" value="WXB15546.1"/>
    <property type="molecule type" value="Genomic_DNA"/>
</dbReference>
<sequence length="315" mass="34139">MALIGYGAMGQRHARALLALPERATVTGFYDVRDIDSALPLHSAEAEAIAHADVVFVATPIAAHVSTVLRALRAGRDVFVEKPIGATADEASAMVDAAERSGRRLFVGHSERFNPVVRALHREVRPESILRTTFCRMAAARPSAPSGESRRARARDLLLNLAVHDLDLAAYVTGSRAMVHAAFGREDAADVLLATGRGPAHIRVGREGERERWVLVTTDRATYRGDLLHFRLTVRDTATTREREVPLETEEPLLAQARAVFDALDGKPSEIAEGLDGARAVRLAEKSLALLRKPQPLPQPAEVAEYAGYAGDPAE</sequence>
<protein>
    <submittedName>
        <fullName evidence="2">Gfo/Idh/MocA family oxidoreductase</fullName>
    </submittedName>
</protein>
<dbReference type="Gene3D" id="3.30.360.10">
    <property type="entry name" value="Dihydrodipicolinate Reductase, domain 2"/>
    <property type="match status" value="1"/>
</dbReference>
<dbReference type="InterPro" id="IPR036291">
    <property type="entry name" value="NAD(P)-bd_dom_sf"/>
</dbReference>
<keyword evidence="3" id="KW-1185">Reference proteome</keyword>
<evidence type="ECO:0000313" key="3">
    <source>
        <dbReference type="Proteomes" id="UP001370348"/>
    </source>
</evidence>
<feature type="domain" description="Gfo/Idh/MocA-like oxidoreductase N-terminal" evidence="1">
    <location>
        <begin position="2"/>
        <end position="109"/>
    </location>
</feature>